<dbReference type="Gene3D" id="1.50.10.20">
    <property type="match status" value="1"/>
</dbReference>
<reference evidence="7" key="1">
    <citation type="journal article" date="2021" name="Syst. Appl. Microbiol.">
        <title>Roseomonas hellenica sp. nov., isolated from roots of wild-growing Alkanna tinctoria.</title>
        <authorList>
            <person name="Rat A."/>
            <person name="Naranjo H.D."/>
            <person name="Lebbe L."/>
            <person name="Cnockaert M."/>
            <person name="Krigas N."/>
            <person name="Grigoriadou K."/>
            <person name="Maloupa E."/>
            <person name="Willems A."/>
        </authorList>
    </citation>
    <scope>NUCLEOTIDE SEQUENCE [LARGE SCALE GENOMIC DNA]</scope>
    <source>
        <strain evidence="7">LMG 31523</strain>
    </source>
</reference>
<dbReference type="SMART" id="SM01359">
    <property type="entry name" value="A2M_N_2"/>
    <property type="match status" value="1"/>
</dbReference>
<evidence type="ECO:0000256" key="1">
    <source>
        <dbReference type="ARBA" id="ARBA00010556"/>
    </source>
</evidence>
<dbReference type="InterPro" id="IPR002890">
    <property type="entry name" value="MG2"/>
</dbReference>
<comment type="caution">
    <text evidence="6">The sequence shown here is derived from an EMBL/GenBank/DDBJ whole genome shotgun (WGS) entry which is preliminary data.</text>
</comment>
<evidence type="ECO:0000313" key="6">
    <source>
        <dbReference type="EMBL" id="MBR0667555.1"/>
    </source>
</evidence>
<evidence type="ECO:0000259" key="5">
    <source>
        <dbReference type="SMART" id="SM01360"/>
    </source>
</evidence>
<dbReference type="Pfam" id="PF01835">
    <property type="entry name" value="MG2"/>
    <property type="match status" value="1"/>
</dbReference>
<sequence length="1900" mass="204324">MTRLILGLFLALLASAPIYAQPLDRTLRADGASVVPDRFLRRWDPVTVLFDSDQGPAQGGPEDAPERLVRLTPAIPGAWQWLGPRALQFRPAEPWQPLRRVEIAAAGRTTRLVPLLPAPIRTIPTAESEGVANLDTITLTFADPVDPAALARLLTIELRRAPGTAAPGAQILTGQDFTIRAVDREARDAPASYLVVLHRPIPDGHVALLRLNLSDEPGLDDQAFELRLRSASPFALTDTGCARGFGRDIRDGLLQCSPQDGSSGRRRGLTLRFSEEPEAVDAVRARQVLRITPPVDDLAVAVSGRSWAVTGRFQADAAYELRVEPGSISDTRGRTLSGAPITARFAFQPDQPNLVWDAGQGLVERLGQQMLPLRGQGYERADLRIHAIPPLGRDFWPFPASGLETDDGAAPPLAGNEPTPWTGTAALNRRALAERIRSLGSPAVSELVSLPTQRGGASARFGLDVAPLLARIAGPQQPGTYLVGLRPVDGGTRRWMRVQVTDLVLTTVEEADRVRFHVTSLSTARPVEGAEITLDGERGDAYAALARGVTGADGAFLWTAPAAGTRPDTLRRELRRITITKGNDTLVLDPARPPRQYANGNWTGGEGRWLGWTQGDVAERRPAPQLLCHIFTERPIYRPEDPVHIQAFLRRYVGGTLSFWRPAGTLVVSGPSDQEWRIPVTPDDAGGFHHLFAERTDATGDYTVRFEAEDGTSCGETSFKKEAYRLPTFEVLLNGAARVPLDAPFSIDLLARYFAGGLAADRPVTWRVTQFPQAWSPPQREGFLFGSDSRFSAQREFRSSPVMNRETRTDDGGAARLTLDPTVEPTAQPRRYVIEATVTGDDDIQVRSSQTVVALPPFVLGLKLPRYIPTLGAIEGEMLVADAEGKALAGIAVTARLIRRNWVSILQASDFSQGAARYQTEVVDETVEERRLTSTDDVQALRFEAREAGVYLVQLEAEDRFGRRQTVRVDLFMAGDTPVTWARPPAQTVTVTPERDAYAPGESATLLIQSPFQTARALAVVEEPEGRFRYDWVEIANGFGRYTLPVRREQMPRIAVHFLLMRGRLAGPPQAATAPFDQGKPVTSAATAWVTVTPVQHRVQVALNAPQSVRPGEEIEVTLRLSDEGGRPIAGEAAFWMVDQAVLSLAREQPLDPLRNFIVDRPTRMAARDTRSMAFGIIPLDENPGGDEGEEPWAQENISVRRNFTPVPVYLPRVRVGADGIARVRVRMPDTLTVYRLRAKAISGPMRFGFGVGEVRVRQPVIAQPALPRFLRPGDRFDATVIARIVEGPGGNGRASLSAPGLTLGGPAEQAIAWAPNRPARIGFPVSVPAAASDAARLRFLVRRAADGAGDAVELTLPIQPDRPPLRERSILTVAPGEAGTWPPPAQPMRPGSGSGRISVTADAAAVQMLGAMNLLLANPYGGTEQRIALAAAEVALAPFAPLQTAAGLQDRIAADVRATTRAIQQATDADGLVAFWPRQRGSVWLTASAYRFLTAAARAGQTVEQPMLDRLAEVLTRALRSDDPRLMRGEELRERVAALSALAEAGKLEPAYAAELARRAAQMPTETLAQAAAAIALLPPDNQAMLPGLLETLWGRVRVLNRDGRPAYAGLSETGGNPLILPSETRSLAEVMLAVTRAAPQEPRLALLRDGLLRLGGPNGWGNTNADAAALRALAAGWAPPAGAAAVQVVLPQGPQAGTLGTDAPVLGWPTDGSGAVRVENRGTVAVLALAERRYLPVPPGAEAPAVQDGFILTRTLFRIPPGGGAPERLTPGADGTIRIATGDIVEEVAELVNPEDRVHVALTLPLAAGMEPLNPALATAPAEAIPSPGSGAQPDWTSYGDDRLVAVFTTLPRGNSSITFRMRANVAGSFTQPPGEAEMLYRPGVYGASAGARVVIAP</sequence>
<organism evidence="6 7">
    <name type="scientific">Plastoroseomonas hellenica</name>
    <dbReference type="NCBI Taxonomy" id="2687306"/>
    <lineage>
        <taxon>Bacteria</taxon>
        <taxon>Pseudomonadati</taxon>
        <taxon>Pseudomonadota</taxon>
        <taxon>Alphaproteobacteria</taxon>
        <taxon>Acetobacterales</taxon>
        <taxon>Acetobacteraceae</taxon>
        <taxon>Plastoroseomonas</taxon>
    </lineage>
</organism>
<dbReference type="Proteomes" id="UP001196870">
    <property type="component" value="Unassembled WGS sequence"/>
</dbReference>
<evidence type="ECO:0000256" key="3">
    <source>
        <dbReference type="SAM" id="SignalP"/>
    </source>
</evidence>
<protein>
    <submittedName>
        <fullName evidence="6">Alpha-2-macroglobulin</fullName>
    </submittedName>
</protein>
<evidence type="ECO:0000256" key="2">
    <source>
        <dbReference type="SAM" id="MobiDB-lite"/>
    </source>
</evidence>
<feature type="domain" description="Alpha-2-macroglobulin bait region" evidence="4">
    <location>
        <begin position="989"/>
        <end position="1145"/>
    </location>
</feature>
<proteinExistence type="inferred from homology"/>
<feature type="signal peptide" evidence="3">
    <location>
        <begin position="1"/>
        <end position="20"/>
    </location>
</feature>
<dbReference type="InterPro" id="IPR011625">
    <property type="entry name" value="A2M_N_BRD"/>
</dbReference>
<dbReference type="PANTHER" id="PTHR40094:SF1">
    <property type="entry name" value="UBIQUITIN DOMAIN-CONTAINING PROTEIN"/>
    <property type="match status" value="1"/>
</dbReference>
<dbReference type="PANTHER" id="PTHR40094">
    <property type="entry name" value="ALPHA-2-MACROGLOBULIN HOMOLOG"/>
    <property type="match status" value="1"/>
</dbReference>
<dbReference type="Pfam" id="PF07703">
    <property type="entry name" value="A2M_BRD"/>
    <property type="match status" value="1"/>
</dbReference>
<dbReference type="InterPro" id="IPR001599">
    <property type="entry name" value="Macroglobln_a2"/>
</dbReference>
<dbReference type="Gene3D" id="2.60.40.3710">
    <property type="match status" value="1"/>
</dbReference>
<feature type="chain" id="PRO_5046346981" evidence="3">
    <location>
        <begin position="21"/>
        <end position="1900"/>
    </location>
</feature>
<accession>A0ABS5F4T2</accession>
<dbReference type="InterPro" id="IPR041246">
    <property type="entry name" value="Bact_MG10"/>
</dbReference>
<feature type="domain" description="Alpha-2-macroglobulin" evidence="5">
    <location>
        <begin position="1207"/>
        <end position="1297"/>
    </location>
</feature>
<comment type="similarity">
    <text evidence="1">Belongs to the protease inhibitor I39 (alpha-2-macroglobulin) family. Bacterial alpha-2-macroglobulin subfamily.</text>
</comment>
<dbReference type="InterPro" id="IPR051802">
    <property type="entry name" value="YfhM-like"/>
</dbReference>
<dbReference type="Gene3D" id="2.60.40.1930">
    <property type="match status" value="1"/>
</dbReference>
<dbReference type="Pfam" id="PF17973">
    <property type="entry name" value="bMG10"/>
    <property type="match status" value="1"/>
</dbReference>
<dbReference type="Pfam" id="PF00207">
    <property type="entry name" value="A2M"/>
    <property type="match status" value="1"/>
</dbReference>
<name>A0ABS5F4T2_9PROT</name>
<gene>
    <name evidence="6" type="ORF">GXW71_24575</name>
</gene>
<dbReference type="RefSeq" id="WP_211855331.1">
    <property type="nucleotide sequence ID" value="NZ_JAAGBB010000036.1"/>
</dbReference>
<dbReference type="EMBL" id="JAAGBB010000036">
    <property type="protein sequence ID" value="MBR0667555.1"/>
    <property type="molecule type" value="Genomic_DNA"/>
</dbReference>
<dbReference type="SMART" id="SM01360">
    <property type="entry name" value="A2M"/>
    <property type="match status" value="1"/>
</dbReference>
<keyword evidence="3" id="KW-0732">Signal</keyword>
<evidence type="ECO:0000259" key="4">
    <source>
        <dbReference type="SMART" id="SM01359"/>
    </source>
</evidence>
<feature type="region of interest" description="Disordered" evidence="2">
    <location>
        <begin position="1376"/>
        <end position="1397"/>
    </location>
</feature>
<keyword evidence="7" id="KW-1185">Reference proteome</keyword>
<dbReference type="InterPro" id="IPR008930">
    <property type="entry name" value="Terpenoid_cyclase/PrenylTrfase"/>
</dbReference>
<evidence type="ECO:0000313" key="7">
    <source>
        <dbReference type="Proteomes" id="UP001196870"/>
    </source>
</evidence>
<dbReference type="SUPFAM" id="SSF48239">
    <property type="entry name" value="Terpenoid cyclases/Protein prenyltransferases"/>
    <property type="match status" value="1"/>
</dbReference>